<sequence length="218" mass="23985">MIILASTFSQTISHILSADQAFSLTKFLVMFLLIFIETAGIITGFIPGDTILTSVGSVAGLHHNLWELFADGVIFGVASLCGDAVNYWFGGFLTQQIGKIPVLKKYLDGGLIDRLAVDFHPKRWLLFVVLGRFLPFIRVAVPLLAHRLGLPFVTYLKMAAFASFLWAFTITAFGYFIGHLAIPHSALIIGLIGLVILLLVGLRSPKLRQAVINLFVRK</sequence>
<dbReference type="Proteomes" id="UP000590460">
    <property type="component" value="Unassembled WGS sequence"/>
</dbReference>
<evidence type="ECO:0000259" key="8">
    <source>
        <dbReference type="Pfam" id="PF09335"/>
    </source>
</evidence>
<evidence type="ECO:0000256" key="1">
    <source>
        <dbReference type="ARBA" id="ARBA00004651"/>
    </source>
</evidence>
<evidence type="ECO:0000256" key="6">
    <source>
        <dbReference type="ARBA" id="ARBA00023136"/>
    </source>
</evidence>
<proteinExistence type="inferred from homology"/>
<feature type="domain" description="VTT" evidence="8">
    <location>
        <begin position="46"/>
        <end position="175"/>
    </location>
</feature>
<evidence type="ECO:0000256" key="3">
    <source>
        <dbReference type="ARBA" id="ARBA00022475"/>
    </source>
</evidence>
<reference evidence="9 10" key="1">
    <citation type="submission" date="2020-04" db="EMBL/GenBank/DDBJ databases">
        <title>MicrobeNet Type strains.</title>
        <authorList>
            <person name="Nicholson A.C."/>
        </authorList>
    </citation>
    <scope>NUCLEOTIDE SEQUENCE [LARGE SCALE GENOMIC DNA]</scope>
    <source>
        <strain evidence="9 10">CCUG 54536</strain>
    </source>
</reference>
<keyword evidence="6 7" id="KW-0472">Membrane</keyword>
<dbReference type="PANTHER" id="PTHR30353:SF15">
    <property type="entry name" value="INNER MEMBRANE PROTEIN YABI"/>
    <property type="match status" value="1"/>
</dbReference>
<dbReference type="PANTHER" id="PTHR30353">
    <property type="entry name" value="INNER MEMBRANE PROTEIN DEDA-RELATED"/>
    <property type="match status" value="1"/>
</dbReference>
<dbReference type="AlphaFoldDB" id="A0A846ZGN1"/>
<feature type="transmembrane region" description="Helical" evidence="7">
    <location>
        <begin position="27"/>
        <end position="47"/>
    </location>
</feature>
<dbReference type="InterPro" id="IPR032816">
    <property type="entry name" value="VTT_dom"/>
</dbReference>
<evidence type="ECO:0000256" key="2">
    <source>
        <dbReference type="ARBA" id="ARBA00010792"/>
    </source>
</evidence>
<feature type="transmembrane region" description="Helical" evidence="7">
    <location>
        <begin position="182"/>
        <end position="202"/>
    </location>
</feature>
<evidence type="ECO:0000256" key="5">
    <source>
        <dbReference type="ARBA" id="ARBA00022989"/>
    </source>
</evidence>
<accession>A0A846ZGN1</accession>
<comment type="similarity">
    <text evidence="2 7">Belongs to the DedA family.</text>
</comment>
<keyword evidence="4 7" id="KW-0812">Transmembrane</keyword>
<evidence type="ECO:0000313" key="10">
    <source>
        <dbReference type="Proteomes" id="UP000590460"/>
    </source>
</evidence>
<dbReference type="EMBL" id="JAAXPO010000003">
    <property type="protein sequence ID" value="NKZ18212.1"/>
    <property type="molecule type" value="Genomic_DNA"/>
</dbReference>
<keyword evidence="3 7" id="KW-1003">Cell membrane</keyword>
<comment type="subcellular location">
    <subcellularLocation>
        <location evidence="1 7">Cell membrane</location>
        <topology evidence="1 7">Multi-pass membrane protein</topology>
    </subcellularLocation>
</comment>
<gene>
    <name evidence="9" type="ORF">HF966_03365</name>
</gene>
<evidence type="ECO:0000256" key="7">
    <source>
        <dbReference type="RuleBase" id="RU367016"/>
    </source>
</evidence>
<comment type="caution">
    <text evidence="9">The sequence shown here is derived from an EMBL/GenBank/DDBJ whole genome shotgun (WGS) entry which is preliminary data.</text>
</comment>
<dbReference type="InterPro" id="IPR032818">
    <property type="entry name" value="DedA-like"/>
</dbReference>
<organism evidence="9 10">
    <name type="scientific">Leuconostoc holzapfelii</name>
    <dbReference type="NCBI Taxonomy" id="434464"/>
    <lineage>
        <taxon>Bacteria</taxon>
        <taxon>Bacillati</taxon>
        <taxon>Bacillota</taxon>
        <taxon>Bacilli</taxon>
        <taxon>Lactobacillales</taxon>
        <taxon>Lactobacillaceae</taxon>
        <taxon>Leuconostoc</taxon>
    </lineage>
</organism>
<evidence type="ECO:0000256" key="4">
    <source>
        <dbReference type="ARBA" id="ARBA00022692"/>
    </source>
</evidence>
<feature type="transmembrane region" description="Helical" evidence="7">
    <location>
        <begin position="68"/>
        <end position="89"/>
    </location>
</feature>
<feature type="transmembrane region" description="Helical" evidence="7">
    <location>
        <begin position="152"/>
        <end position="176"/>
    </location>
</feature>
<dbReference type="Pfam" id="PF09335">
    <property type="entry name" value="VTT_dom"/>
    <property type="match status" value="1"/>
</dbReference>
<evidence type="ECO:0000313" key="9">
    <source>
        <dbReference type="EMBL" id="NKZ18212.1"/>
    </source>
</evidence>
<keyword evidence="5 7" id="KW-1133">Transmembrane helix</keyword>
<name>A0A846ZGN1_9LACO</name>
<protein>
    <submittedName>
        <fullName evidence="9">DedA family protein</fullName>
    </submittedName>
</protein>
<dbReference type="RefSeq" id="WP_168676272.1">
    <property type="nucleotide sequence ID" value="NZ_BPKV01000004.1"/>
</dbReference>
<dbReference type="GO" id="GO:0005886">
    <property type="term" value="C:plasma membrane"/>
    <property type="evidence" value="ECO:0007669"/>
    <property type="project" value="UniProtKB-SubCell"/>
</dbReference>